<name>A0A4V2Q8E9_9FIRM</name>
<keyword evidence="2" id="KW-0969">Cilium</keyword>
<keyword evidence="3" id="KW-1185">Reference proteome</keyword>
<accession>A0A4V2Q8E9</accession>
<dbReference type="OrthoDB" id="9758307at2"/>
<evidence type="ECO:0000259" key="1">
    <source>
        <dbReference type="Pfam" id="PF00669"/>
    </source>
</evidence>
<gene>
    <name evidence="2" type="ORF">EV210_10962</name>
</gene>
<protein>
    <submittedName>
        <fullName evidence="2">Flagellar hook-associated protein 3 FlgL</fullName>
    </submittedName>
</protein>
<dbReference type="EMBL" id="SLUI01000009">
    <property type="protein sequence ID" value="TCL36113.1"/>
    <property type="molecule type" value="Genomic_DNA"/>
</dbReference>
<proteinExistence type="predicted"/>
<dbReference type="NCBIfam" id="TIGR02550">
    <property type="entry name" value="flagell_flgL"/>
    <property type="match status" value="1"/>
</dbReference>
<sequence length="320" mass="34980">MRVTNNMITGNYLYSLNKSLERQNTIQEQLSDGKAIHRASDDPIKAIRSLRFNTSIGGNEQYTQNLKDAVSWMDTTDGALQDISSITIRAKELAIKAVSPNPTEAFKAIANEIDGIINQLVQIGNSKLGDRYVFSGQKDKTEPFTTVKDAVGKVTHVVYNGDNNKLSMVIQPGLADANKDSVNLTGTEVFGPEITKPDGSKTVTMFDNLIALRDELMKEPPDLTKISGEPAASTIQGKMDADRNAMLLQQTYIGARMSTYEMSLNLLQNNNTIISADLAANEDLDIPKAIIDAKSAENVYNMALAVGARIMPMSLVDFLK</sequence>
<dbReference type="PANTHER" id="PTHR42792:SF1">
    <property type="entry name" value="FLAGELLAR HOOK-ASSOCIATED PROTEIN 3"/>
    <property type="match status" value="1"/>
</dbReference>
<feature type="domain" description="Flagellin N-terminal" evidence="1">
    <location>
        <begin position="4"/>
        <end position="137"/>
    </location>
</feature>
<dbReference type="Gene3D" id="1.20.1330.10">
    <property type="entry name" value="f41 fragment of flagellin, N-terminal domain"/>
    <property type="match status" value="1"/>
</dbReference>
<dbReference type="GO" id="GO:0005198">
    <property type="term" value="F:structural molecule activity"/>
    <property type="evidence" value="ECO:0007669"/>
    <property type="project" value="InterPro"/>
</dbReference>
<dbReference type="InterPro" id="IPR013384">
    <property type="entry name" value="Flagell_FlgL"/>
</dbReference>
<evidence type="ECO:0000313" key="2">
    <source>
        <dbReference type="EMBL" id="TCL36113.1"/>
    </source>
</evidence>
<keyword evidence="2" id="KW-0282">Flagellum</keyword>
<dbReference type="AlphaFoldDB" id="A0A4V2Q8E9"/>
<dbReference type="Pfam" id="PF00669">
    <property type="entry name" value="Flagellin_N"/>
    <property type="match status" value="1"/>
</dbReference>
<evidence type="ECO:0000313" key="3">
    <source>
        <dbReference type="Proteomes" id="UP000295063"/>
    </source>
</evidence>
<reference evidence="2 3" key="1">
    <citation type="submission" date="2019-03" db="EMBL/GenBank/DDBJ databases">
        <title>Genomic Encyclopedia of Type Strains, Phase IV (KMG-IV): sequencing the most valuable type-strain genomes for metagenomic binning, comparative biology and taxonomic classification.</title>
        <authorList>
            <person name="Goeker M."/>
        </authorList>
    </citation>
    <scope>NUCLEOTIDE SEQUENCE [LARGE SCALE GENOMIC DNA]</scope>
    <source>
        <strain evidence="2 3">DSM 15969</strain>
    </source>
</reference>
<dbReference type="InterPro" id="IPR001029">
    <property type="entry name" value="Flagellin_N"/>
</dbReference>
<dbReference type="Proteomes" id="UP000295063">
    <property type="component" value="Unassembled WGS sequence"/>
</dbReference>
<organism evidence="2 3">
    <name type="scientific">Anaerospora hongkongensis</name>
    <dbReference type="NCBI Taxonomy" id="244830"/>
    <lineage>
        <taxon>Bacteria</taxon>
        <taxon>Bacillati</taxon>
        <taxon>Bacillota</taxon>
        <taxon>Negativicutes</taxon>
        <taxon>Selenomonadales</taxon>
        <taxon>Sporomusaceae</taxon>
        <taxon>Anaerospora</taxon>
    </lineage>
</organism>
<dbReference type="RefSeq" id="WP_132081753.1">
    <property type="nucleotide sequence ID" value="NZ_SLUI01000009.1"/>
</dbReference>
<dbReference type="SUPFAM" id="SSF64518">
    <property type="entry name" value="Phase 1 flagellin"/>
    <property type="match status" value="1"/>
</dbReference>
<dbReference type="GO" id="GO:0009424">
    <property type="term" value="C:bacterial-type flagellum hook"/>
    <property type="evidence" value="ECO:0007669"/>
    <property type="project" value="InterPro"/>
</dbReference>
<keyword evidence="2" id="KW-0966">Cell projection</keyword>
<dbReference type="InterPro" id="IPR001492">
    <property type="entry name" value="Flagellin"/>
</dbReference>
<dbReference type="PANTHER" id="PTHR42792">
    <property type="entry name" value="FLAGELLIN"/>
    <property type="match status" value="1"/>
</dbReference>
<dbReference type="GO" id="GO:0071973">
    <property type="term" value="P:bacterial-type flagellum-dependent cell motility"/>
    <property type="evidence" value="ECO:0007669"/>
    <property type="project" value="InterPro"/>
</dbReference>
<comment type="caution">
    <text evidence="2">The sequence shown here is derived from an EMBL/GenBank/DDBJ whole genome shotgun (WGS) entry which is preliminary data.</text>
</comment>